<organism evidence="1 2">
    <name type="scientific">Portunus trituberculatus</name>
    <name type="common">Swimming crab</name>
    <name type="synonym">Neptunus trituberculatus</name>
    <dbReference type="NCBI Taxonomy" id="210409"/>
    <lineage>
        <taxon>Eukaryota</taxon>
        <taxon>Metazoa</taxon>
        <taxon>Ecdysozoa</taxon>
        <taxon>Arthropoda</taxon>
        <taxon>Crustacea</taxon>
        <taxon>Multicrustacea</taxon>
        <taxon>Malacostraca</taxon>
        <taxon>Eumalacostraca</taxon>
        <taxon>Eucarida</taxon>
        <taxon>Decapoda</taxon>
        <taxon>Pleocyemata</taxon>
        <taxon>Brachyura</taxon>
        <taxon>Eubrachyura</taxon>
        <taxon>Portunoidea</taxon>
        <taxon>Portunidae</taxon>
        <taxon>Portuninae</taxon>
        <taxon>Portunus</taxon>
    </lineage>
</organism>
<dbReference type="EMBL" id="VSRR010099374">
    <property type="protein sequence ID" value="MPC94642.1"/>
    <property type="molecule type" value="Genomic_DNA"/>
</dbReference>
<proteinExistence type="predicted"/>
<dbReference type="Proteomes" id="UP000324222">
    <property type="component" value="Unassembled WGS sequence"/>
</dbReference>
<dbReference type="AlphaFoldDB" id="A0A5B7JEM9"/>
<evidence type="ECO:0000313" key="1">
    <source>
        <dbReference type="EMBL" id="MPC94642.1"/>
    </source>
</evidence>
<evidence type="ECO:0000313" key="2">
    <source>
        <dbReference type="Proteomes" id="UP000324222"/>
    </source>
</evidence>
<protein>
    <submittedName>
        <fullName evidence="1">Uncharacterized protein</fullName>
    </submittedName>
</protein>
<gene>
    <name evidence="1" type="ORF">E2C01_089820</name>
</gene>
<accession>A0A5B7JEM9</accession>
<keyword evidence="2" id="KW-1185">Reference proteome</keyword>
<name>A0A5B7JEM9_PORTR</name>
<reference evidence="1 2" key="1">
    <citation type="submission" date="2019-05" db="EMBL/GenBank/DDBJ databases">
        <title>Another draft genome of Portunus trituberculatus and its Hox gene families provides insights of decapod evolution.</title>
        <authorList>
            <person name="Jeong J.-H."/>
            <person name="Song I."/>
            <person name="Kim S."/>
            <person name="Choi T."/>
            <person name="Kim D."/>
            <person name="Ryu S."/>
            <person name="Kim W."/>
        </authorList>
    </citation>
    <scope>NUCLEOTIDE SEQUENCE [LARGE SCALE GENOMIC DNA]</scope>
    <source>
        <tissue evidence="1">Muscle</tissue>
    </source>
</reference>
<sequence length="68" mass="7471">MGGLGEDYLPIDKHGRQPSASDVYRGFLVRQPYFRSFQPSHDAYLAAPPTPSSAPELVHPLFAACPRS</sequence>
<comment type="caution">
    <text evidence="1">The sequence shown here is derived from an EMBL/GenBank/DDBJ whole genome shotgun (WGS) entry which is preliminary data.</text>
</comment>